<evidence type="ECO:0000313" key="2">
    <source>
        <dbReference type="EMBL" id="KAK3246844.1"/>
    </source>
</evidence>
<dbReference type="Gene3D" id="3.90.550.10">
    <property type="entry name" value="Spore Coat Polysaccharide Biosynthesis Protein SpsA, Chain A"/>
    <property type="match status" value="1"/>
</dbReference>
<dbReference type="AlphaFoldDB" id="A0AAE0C320"/>
<dbReference type="SUPFAM" id="SSF53448">
    <property type="entry name" value="Nucleotide-diphospho-sugar transferases"/>
    <property type="match status" value="1"/>
</dbReference>
<accession>A0AAE0C320</accession>
<comment type="caution">
    <text evidence="2">The sequence shown here is derived from an EMBL/GenBank/DDBJ whole genome shotgun (WGS) entry which is preliminary data.</text>
</comment>
<organism evidence="2 3">
    <name type="scientific">Cymbomonas tetramitiformis</name>
    <dbReference type="NCBI Taxonomy" id="36881"/>
    <lineage>
        <taxon>Eukaryota</taxon>
        <taxon>Viridiplantae</taxon>
        <taxon>Chlorophyta</taxon>
        <taxon>Pyramimonadophyceae</taxon>
        <taxon>Pyramimonadales</taxon>
        <taxon>Pyramimonadaceae</taxon>
        <taxon>Cymbomonas</taxon>
    </lineage>
</organism>
<gene>
    <name evidence="2" type="ORF">CYMTET_43632</name>
</gene>
<proteinExistence type="predicted"/>
<dbReference type="Pfam" id="PF00483">
    <property type="entry name" value="NTP_transferase"/>
    <property type="match status" value="1"/>
</dbReference>
<evidence type="ECO:0000259" key="1">
    <source>
        <dbReference type="Pfam" id="PF00483"/>
    </source>
</evidence>
<reference evidence="2 3" key="1">
    <citation type="journal article" date="2015" name="Genome Biol. Evol.">
        <title>Comparative Genomics of a Bacterivorous Green Alga Reveals Evolutionary Causalities and Consequences of Phago-Mixotrophic Mode of Nutrition.</title>
        <authorList>
            <person name="Burns J.A."/>
            <person name="Paasch A."/>
            <person name="Narechania A."/>
            <person name="Kim E."/>
        </authorList>
    </citation>
    <scope>NUCLEOTIDE SEQUENCE [LARGE SCALE GENOMIC DNA]</scope>
    <source>
        <strain evidence="2 3">PLY_AMNH</strain>
    </source>
</reference>
<sequence length="312" mass="35756">MRSGINVVIPMGGIGMRFQKEGYRLTKPMCNIVGRPMICWLLDNLVLHEEDTIWVAVMESMDDQFRVCGRLRNEYPKLDFRFVTLHFATRGAAETMYIILNAMPEHERKRRLISLDCDCFYFTDILTPFRNLPPQTSCSYYFEDHGPKPIFSYIILDDYKNIMTIREKEKVSSHANTGAYGFASGDTLLGFCRQVIDLPVGAIGGGEYYISGIINKMLIAQERFTGIHVEDFHVVGTPIQLEEFLTKVKTQPELVKHKARFCIDLDNTLLTLPTVPGDYTTCKPIARNVQVRSRPFHAPFRGLLPAPFWRSE</sequence>
<name>A0AAE0C320_9CHLO</name>
<protein>
    <recommendedName>
        <fullName evidence="1">Nucleotidyl transferase domain-containing protein</fullName>
    </recommendedName>
</protein>
<dbReference type="InterPro" id="IPR005835">
    <property type="entry name" value="NTP_transferase_dom"/>
</dbReference>
<dbReference type="EMBL" id="LGRX02029421">
    <property type="protein sequence ID" value="KAK3246844.1"/>
    <property type="molecule type" value="Genomic_DNA"/>
</dbReference>
<dbReference type="Proteomes" id="UP001190700">
    <property type="component" value="Unassembled WGS sequence"/>
</dbReference>
<dbReference type="InterPro" id="IPR029044">
    <property type="entry name" value="Nucleotide-diphossugar_trans"/>
</dbReference>
<feature type="domain" description="Nucleotidyl transferase" evidence="1">
    <location>
        <begin position="8"/>
        <end position="185"/>
    </location>
</feature>
<keyword evidence="3" id="KW-1185">Reference proteome</keyword>
<evidence type="ECO:0000313" key="3">
    <source>
        <dbReference type="Proteomes" id="UP001190700"/>
    </source>
</evidence>